<comment type="caution">
    <text evidence="1">The sequence shown here is derived from an EMBL/GenBank/DDBJ whole genome shotgun (WGS) entry which is preliminary data.</text>
</comment>
<sequence>MNDKGKCKATKYLETDENLRIFCKLCKAAKFDNAFTQETNIFKKDIVKRHDEKDLKHQKAKEHLVVNSDNISSDPQILKFSALSLEESSEYKGYETYLNHVTAQNFAIAIIHIIEEKLIDEIKSAKNW</sequence>
<gene>
    <name evidence="1" type="ORF">RPERSI_LOCUS11759</name>
</gene>
<dbReference type="Proteomes" id="UP000789920">
    <property type="component" value="Unassembled WGS sequence"/>
</dbReference>
<proteinExistence type="predicted"/>
<evidence type="ECO:0000313" key="2">
    <source>
        <dbReference type="Proteomes" id="UP000789920"/>
    </source>
</evidence>
<feature type="non-terminal residue" evidence="1">
    <location>
        <position position="128"/>
    </location>
</feature>
<keyword evidence="2" id="KW-1185">Reference proteome</keyword>
<dbReference type="EMBL" id="CAJVQC010024502">
    <property type="protein sequence ID" value="CAG8726707.1"/>
    <property type="molecule type" value="Genomic_DNA"/>
</dbReference>
<accession>A0ACA9PVL7</accession>
<organism evidence="1 2">
    <name type="scientific">Racocetra persica</name>
    <dbReference type="NCBI Taxonomy" id="160502"/>
    <lineage>
        <taxon>Eukaryota</taxon>
        <taxon>Fungi</taxon>
        <taxon>Fungi incertae sedis</taxon>
        <taxon>Mucoromycota</taxon>
        <taxon>Glomeromycotina</taxon>
        <taxon>Glomeromycetes</taxon>
        <taxon>Diversisporales</taxon>
        <taxon>Gigasporaceae</taxon>
        <taxon>Racocetra</taxon>
    </lineage>
</organism>
<evidence type="ECO:0000313" key="1">
    <source>
        <dbReference type="EMBL" id="CAG8726707.1"/>
    </source>
</evidence>
<reference evidence="1" key="1">
    <citation type="submission" date="2021-06" db="EMBL/GenBank/DDBJ databases">
        <authorList>
            <person name="Kallberg Y."/>
            <person name="Tangrot J."/>
            <person name="Rosling A."/>
        </authorList>
    </citation>
    <scope>NUCLEOTIDE SEQUENCE</scope>
    <source>
        <strain evidence="1">MA461A</strain>
    </source>
</reference>
<name>A0ACA9PVL7_9GLOM</name>
<protein>
    <submittedName>
        <fullName evidence="1">17685_t:CDS:1</fullName>
    </submittedName>
</protein>